<evidence type="ECO:0000313" key="1">
    <source>
        <dbReference type="EMBL" id="TKT03588.1"/>
    </source>
</evidence>
<dbReference type="AlphaFoldDB" id="A0A4U5WN21"/>
<reference evidence="1 2" key="1">
    <citation type="submission" date="2019-04" db="EMBL/GenBank/DDBJ databases">
        <title>Streptomyces lasaliensis sp. nov., an Actinomycete isolated from soil which produces the polyether antibiotic lasalocid.</title>
        <authorList>
            <person name="Erwin G."/>
            <person name="Haber C."/>
        </authorList>
    </citation>
    <scope>NUCLEOTIDE SEQUENCE [LARGE SCALE GENOMIC DNA]</scope>
    <source>
        <strain evidence="1 2">X-537</strain>
    </source>
</reference>
<organism evidence="1 2">
    <name type="scientific">Streptomyces lasalocidi</name>
    <name type="common">Streptomyces lasaliensis</name>
    <dbReference type="NCBI Taxonomy" id="324833"/>
    <lineage>
        <taxon>Bacteria</taxon>
        <taxon>Bacillati</taxon>
        <taxon>Actinomycetota</taxon>
        <taxon>Actinomycetes</taxon>
        <taxon>Kitasatosporales</taxon>
        <taxon>Streptomycetaceae</taxon>
        <taxon>Streptomyces</taxon>
    </lineage>
</organism>
<evidence type="ECO:0000313" key="2">
    <source>
        <dbReference type="Proteomes" id="UP000305929"/>
    </source>
</evidence>
<comment type="caution">
    <text evidence="1">The sequence shown here is derived from an EMBL/GenBank/DDBJ whole genome shotgun (WGS) entry which is preliminary data.</text>
</comment>
<dbReference type="Proteomes" id="UP000305929">
    <property type="component" value="Unassembled WGS sequence"/>
</dbReference>
<proteinExistence type="predicted"/>
<gene>
    <name evidence="1" type="ORF">E4U91_28250</name>
</gene>
<dbReference type="EMBL" id="SZNQ01000001">
    <property type="protein sequence ID" value="TKT03588.1"/>
    <property type="molecule type" value="Genomic_DNA"/>
</dbReference>
<dbReference type="RefSeq" id="WP_137309435.1">
    <property type="nucleotide sequence ID" value="NZ_SZNQ01000001.1"/>
</dbReference>
<dbReference type="OrthoDB" id="4196507at2"/>
<accession>A0A4U5WN21</accession>
<sequence>MSEIRRDEWVGMTKSARRYEPFWESVRVAEAQGRPVMHVVKVGKFIMQASTDIELAKLFAEHQIFDQDEVGEFDWVPDEFEVLHLRFKNTRTGEWESTIQSISTVPALPDVPK</sequence>
<keyword evidence="2" id="KW-1185">Reference proteome</keyword>
<name>A0A4U5WN21_STRLS</name>
<protein>
    <submittedName>
        <fullName evidence="1">Uncharacterized protein</fullName>
    </submittedName>
</protein>